<dbReference type="Proteomes" id="UP000327013">
    <property type="component" value="Unassembled WGS sequence"/>
</dbReference>
<dbReference type="InterPro" id="IPR000312">
    <property type="entry name" value="Glycosyl_Trfase_fam3"/>
</dbReference>
<dbReference type="Gene3D" id="1.20.970.10">
    <property type="entry name" value="Transferase, Pyrimidine Nucleoside Phosphorylase, Chain C"/>
    <property type="match status" value="1"/>
</dbReference>
<dbReference type="SUPFAM" id="SSF52418">
    <property type="entry name" value="Nucleoside phosphorylase/phosphoribosyltransferase catalytic domain"/>
    <property type="match status" value="1"/>
</dbReference>
<dbReference type="OrthoDB" id="427800at2759"/>
<dbReference type="FunFam" id="3.40.1030.10:FF:000010">
    <property type="entry name" value="Anthranilate phosphoribosyltransferase"/>
    <property type="match status" value="1"/>
</dbReference>
<evidence type="ECO:0000259" key="3">
    <source>
        <dbReference type="Pfam" id="PF00591"/>
    </source>
</evidence>
<evidence type="ECO:0000313" key="5">
    <source>
        <dbReference type="Proteomes" id="UP000327013"/>
    </source>
</evidence>
<dbReference type="Pfam" id="PF00591">
    <property type="entry name" value="Glycos_transf_3"/>
    <property type="match status" value="1"/>
</dbReference>
<gene>
    <name evidence="4" type="ORF">FH972_022145</name>
</gene>
<dbReference type="NCBIfam" id="TIGR01245">
    <property type="entry name" value="trpD"/>
    <property type="match status" value="1"/>
</dbReference>
<dbReference type="InterPro" id="IPR005940">
    <property type="entry name" value="Anthranilate_Pribosyl_Tfrase"/>
</dbReference>
<accession>A0A5N6KTL1</accession>
<dbReference type="EMBL" id="VIBQ01000010">
    <property type="protein sequence ID" value="KAB8339211.1"/>
    <property type="molecule type" value="Genomic_DNA"/>
</dbReference>
<dbReference type="AlphaFoldDB" id="A0A5N6KTL1"/>
<dbReference type="PANTHER" id="PTHR43285:SF2">
    <property type="entry name" value="ANTHRANILATE PHOSPHORIBOSYLTRANSFERASE"/>
    <property type="match status" value="1"/>
</dbReference>
<evidence type="ECO:0000256" key="2">
    <source>
        <dbReference type="ARBA" id="ARBA00022679"/>
    </source>
</evidence>
<evidence type="ECO:0000256" key="1">
    <source>
        <dbReference type="ARBA" id="ARBA00022676"/>
    </source>
</evidence>
<sequence length="407" mass="43446">MALPLATGPEATETVNALLKKLRPHVPEAPSVTAEEVTATLSLIFANQLSSTKSALFLHDLTITGLEQRPDILAGCANVMRSAAVHIDATSLRTAVAARDVRINNYHGGLCDIVGTGGDHHSTFNISTASSILASALVLVAKHGNRASTSKSGSADVLARLKTPSLPKLENVTPDALPRIYEKTNYAFLFAPNFHKGMKYIAPVRKEIPHPTIFNLLGPLANPADVAIEARCIGVKKQDLVPVFAEALKLNGAKKAMVVCGDEDLDEISIAGPTHCARLEEEGGQVDIKYFSIAPEDFGLPRHPLAEVSPGKSPEENAEIMKRLVSNELAEDDPILHFVLVNVAALFVISGVCNGTKSAFADGKTVIEEVGPGGGRWKEGVRLARQAIASGRAMEMLRIFSDMTNEI</sequence>
<dbReference type="GO" id="GO:0004048">
    <property type="term" value="F:anthranilate phosphoribosyltransferase activity"/>
    <property type="evidence" value="ECO:0007669"/>
    <property type="project" value="InterPro"/>
</dbReference>
<proteinExistence type="predicted"/>
<keyword evidence="5" id="KW-1185">Reference proteome</keyword>
<comment type="caution">
    <text evidence="4">The sequence shown here is derived from an EMBL/GenBank/DDBJ whole genome shotgun (WGS) entry which is preliminary data.</text>
</comment>
<organism evidence="4 5">
    <name type="scientific">Carpinus fangiana</name>
    <dbReference type="NCBI Taxonomy" id="176857"/>
    <lineage>
        <taxon>Eukaryota</taxon>
        <taxon>Viridiplantae</taxon>
        <taxon>Streptophyta</taxon>
        <taxon>Embryophyta</taxon>
        <taxon>Tracheophyta</taxon>
        <taxon>Spermatophyta</taxon>
        <taxon>Magnoliopsida</taxon>
        <taxon>eudicotyledons</taxon>
        <taxon>Gunneridae</taxon>
        <taxon>Pentapetalae</taxon>
        <taxon>rosids</taxon>
        <taxon>fabids</taxon>
        <taxon>Fagales</taxon>
        <taxon>Betulaceae</taxon>
        <taxon>Carpinus</taxon>
    </lineage>
</organism>
<dbReference type="InterPro" id="IPR035902">
    <property type="entry name" value="Nuc_phospho_transferase"/>
</dbReference>
<dbReference type="Gene3D" id="3.40.1030.10">
    <property type="entry name" value="Nucleoside phosphorylase/phosphoribosyltransferase catalytic domain"/>
    <property type="match status" value="1"/>
</dbReference>
<keyword evidence="1" id="KW-0328">Glycosyltransferase</keyword>
<dbReference type="GO" id="GO:0005829">
    <property type="term" value="C:cytosol"/>
    <property type="evidence" value="ECO:0007669"/>
    <property type="project" value="TreeGrafter"/>
</dbReference>
<keyword evidence="2" id="KW-0808">Transferase</keyword>
<dbReference type="GO" id="GO:0000162">
    <property type="term" value="P:L-tryptophan biosynthetic process"/>
    <property type="evidence" value="ECO:0007669"/>
    <property type="project" value="InterPro"/>
</dbReference>
<feature type="domain" description="Glycosyl transferase family 3" evidence="3">
    <location>
        <begin position="110"/>
        <end position="393"/>
    </location>
</feature>
<reference evidence="4 5" key="1">
    <citation type="submission" date="2019-06" db="EMBL/GenBank/DDBJ databases">
        <title>A chromosomal-level reference genome of Carpinus fangiana (Coryloideae, Betulaceae).</title>
        <authorList>
            <person name="Yang X."/>
            <person name="Wang Z."/>
            <person name="Zhang L."/>
            <person name="Hao G."/>
            <person name="Liu J."/>
            <person name="Yang Y."/>
        </authorList>
    </citation>
    <scope>NUCLEOTIDE SEQUENCE [LARGE SCALE GENOMIC DNA]</scope>
    <source>
        <strain evidence="4">Cfa_2016G</strain>
        <tissue evidence="4">Leaf</tissue>
    </source>
</reference>
<dbReference type="PANTHER" id="PTHR43285">
    <property type="entry name" value="ANTHRANILATE PHOSPHORIBOSYLTRANSFERASE"/>
    <property type="match status" value="1"/>
</dbReference>
<evidence type="ECO:0000313" key="4">
    <source>
        <dbReference type="EMBL" id="KAB8339211.1"/>
    </source>
</evidence>
<name>A0A5N6KTL1_9ROSI</name>
<protein>
    <recommendedName>
        <fullName evidence="3">Glycosyl transferase family 3 domain-containing protein</fullName>
    </recommendedName>
</protein>